<feature type="domain" description="PRISE-like Rossmann-fold" evidence="1">
    <location>
        <begin position="29"/>
        <end position="317"/>
    </location>
</feature>
<dbReference type="SUPFAM" id="SSF51735">
    <property type="entry name" value="NAD(P)-binding Rossmann-fold domains"/>
    <property type="match status" value="1"/>
</dbReference>
<evidence type="ECO:0000259" key="1">
    <source>
        <dbReference type="Pfam" id="PF22917"/>
    </source>
</evidence>
<dbReference type="InterPro" id="IPR036291">
    <property type="entry name" value="NAD(P)-bd_dom_sf"/>
</dbReference>
<dbReference type="OrthoDB" id="1731983at2759"/>
<dbReference type="EMBL" id="JAGMUV010000010">
    <property type="protein sequence ID" value="KAH7141678.1"/>
    <property type="molecule type" value="Genomic_DNA"/>
</dbReference>
<organism evidence="2 3">
    <name type="scientific">Dactylonectria macrodidyma</name>
    <dbReference type="NCBI Taxonomy" id="307937"/>
    <lineage>
        <taxon>Eukaryota</taxon>
        <taxon>Fungi</taxon>
        <taxon>Dikarya</taxon>
        <taxon>Ascomycota</taxon>
        <taxon>Pezizomycotina</taxon>
        <taxon>Sordariomycetes</taxon>
        <taxon>Hypocreomycetidae</taxon>
        <taxon>Hypocreales</taxon>
        <taxon>Nectriaceae</taxon>
        <taxon>Dactylonectria</taxon>
    </lineage>
</organism>
<comment type="caution">
    <text evidence="2">The sequence shown here is derived from an EMBL/GenBank/DDBJ whole genome shotgun (WGS) entry which is preliminary data.</text>
</comment>
<evidence type="ECO:0000313" key="3">
    <source>
        <dbReference type="Proteomes" id="UP000738349"/>
    </source>
</evidence>
<dbReference type="AlphaFoldDB" id="A0A9P9ER20"/>
<protein>
    <recommendedName>
        <fullName evidence="1">PRISE-like Rossmann-fold domain-containing protein</fullName>
    </recommendedName>
</protein>
<dbReference type="Proteomes" id="UP000738349">
    <property type="component" value="Unassembled WGS sequence"/>
</dbReference>
<accession>A0A9P9ER20</accession>
<gene>
    <name evidence="2" type="ORF">EDB81DRAFT_898904</name>
</gene>
<proteinExistence type="predicted"/>
<dbReference type="PANTHER" id="PTHR32487">
    <property type="entry name" value="3-OXO-DELTA(4,5)-STEROID 5-BETA-REDUCTASE"/>
    <property type="match status" value="1"/>
</dbReference>
<evidence type="ECO:0000313" key="2">
    <source>
        <dbReference type="EMBL" id="KAH7141678.1"/>
    </source>
</evidence>
<keyword evidence="3" id="KW-1185">Reference proteome</keyword>
<dbReference type="PANTHER" id="PTHR32487:SF29">
    <property type="entry name" value="NAD-DEPENDENT EPIMERASE_DEHYDRATASE DOMAIN-CONTAINING PROTEIN"/>
    <property type="match status" value="1"/>
</dbReference>
<dbReference type="Pfam" id="PF22917">
    <property type="entry name" value="PRISE"/>
    <property type="match status" value="1"/>
</dbReference>
<name>A0A9P9ER20_9HYPO</name>
<dbReference type="CDD" id="cd08948">
    <property type="entry name" value="5beta-POR_like_SDR_a"/>
    <property type="match status" value="1"/>
</dbReference>
<dbReference type="Gene3D" id="3.40.50.720">
    <property type="entry name" value="NAD(P)-binding Rossmann-like Domain"/>
    <property type="match status" value="1"/>
</dbReference>
<sequence length="442" mass="49507">MSSEKYHLRQSGIYRNLPQFDPSIKGLSAIICGVSGISGFNTLRALLDSPERWQTIYTLSRSPIPDNQLAIIDPSLQSRIKHVSIDLGSSASEVKESLTQAGVVADYVFFYAYYQPDGESGMETSMAQALYDANVPLFNNFVTGLELAGIEPKRILLQTGGKNYGMHVGRVRTPLVESDPPPRHLQTNFYYAQQDRLMKFCKDHPRTKWNMIYPFGIIGTAARAQINAFYCFAAHAAIQARKGEPLRFGGDFESWQFEACHSTALLTGYLSEWAVLEEKCANQAFNAQDGGGLSWDRFYSELARWFGVEKGVVGPDEDASKFNTIKFAGGKDAPLGYGPPLTHPMTFTLKEWFTDKENMEQWKKMMAESDGQLTHDLTKDSPSNFIGDFAYLRFGTPAANKTRMFGWNGFVDSLESIFEMFQELAEMGMLPPMKVAQARPLI</sequence>
<reference evidence="2" key="1">
    <citation type="journal article" date="2021" name="Nat. Commun.">
        <title>Genetic determinants of endophytism in the Arabidopsis root mycobiome.</title>
        <authorList>
            <person name="Mesny F."/>
            <person name="Miyauchi S."/>
            <person name="Thiergart T."/>
            <person name="Pickel B."/>
            <person name="Atanasova L."/>
            <person name="Karlsson M."/>
            <person name="Huettel B."/>
            <person name="Barry K.W."/>
            <person name="Haridas S."/>
            <person name="Chen C."/>
            <person name="Bauer D."/>
            <person name="Andreopoulos W."/>
            <person name="Pangilinan J."/>
            <person name="LaButti K."/>
            <person name="Riley R."/>
            <person name="Lipzen A."/>
            <person name="Clum A."/>
            <person name="Drula E."/>
            <person name="Henrissat B."/>
            <person name="Kohler A."/>
            <person name="Grigoriev I.V."/>
            <person name="Martin F.M."/>
            <person name="Hacquard S."/>
        </authorList>
    </citation>
    <scope>NUCLEOTIDE SEQUENCE</scope>
    <source>
        <strain evidence="2">MPI-CAGE-AT-0147</strain>
    </source>
</reference>
<dbReference type="InterPro" id="IPR055222">
    <property type="entry name" value="PRISE-like_Rossmann-fold"/>
</dbReference>